<keyword evidence="3" id="KW-1185">Reference proteome</keyword>
<evidence type="ECO:0000313" key="2">
    <source>
        <dbReference type="EMBL" id="KAH0562997.1"/>
    </source>
</evidence>
<feature type="transmembrane region" description="Helical" evidence="1">
    <location>
        <begin position="27"/>
        <end position="48"/>
    </location>
</feature>
<gene>
    <name evidence="2" type="ORF">GP486_002445</name>
</gene>
<dbReference type="Proteomes" id="UP000750711">
    <property type="component" value="Unassembled WGS sequence"/>
</dbReference>
<organism evidence="2 3">
    <name type="scientific">Trichoglossum hirsutum</name>
    <dbReference type="NCBI Taxonomy" id="265104"/>
    <lineage>
        <taxon>Eukaryota</taxon>
        <taxon>Fungi</taxon>
        <taxon>Dikarya</taxon>
        <taxon>Ascomycota</taxon>
        <taxon>Pezizomycotina</taxon>
        <taxon>Geoglossomycetes</taxon>
        <taxon>Geoglossales</taxon>
        <taxon>Geoglossaceae</taxon>
        <taxon>Trichoglossum</taxon>
    </lineage>
</organism>
<comment type="caution">
    <text evidence="2">The sequence shown here is derived from an EMBL/GenBank/DDBJ whole genome shotgun (WGS) entry which is preliminary data.</text>
</comment>
<accession>A0A9P8LEY2</accession>
<dbReference type="AlphaFoldDB" id="A0A9P8LEY2"/>
<evidence type="ECO:0000256" key="1">
    <source>
        <dbReference type="SAM" id="Phobius"/>
    </source>
</evidence>
<keyword evidence="1" id="KW-0472">Membrane</keyword>
<dbReference type="EMBL" id="JAGHQM010000271">
    <property type="protein sequence ID" value="KAH0562997.1"/>
    <property type="molecule type" value="Genomic_DNA"/>
</dbReference>
<evidence type="ECO:0000313" key="3">
    <source>
        <dbReference type="Proteomes" id="UP000750711"/>
    </source>
</evidence>
<proteinExistence type="predicted"/>
<sequence length="182" mass="20435">MEAFHNLVARNKLEEGGTGLSRTMVNLMIALLVLVLCGLILVAALFFLRDRRRKQKLNDGLPMYSEKPTNTSNHRRLTITATPYGGRPESFHVYSEKQQLIQGSLTPPLTPDSIPEIRITFPEEEDESGRRKSGRVVVVRVGEAGIGLEPVVEDDLPPYQRSDSDRFHSVDLERVGGLREKI</sequence>
<protein>
    <submittedName>
        <fullName evidence="2">Uncharacterized protein</fullName>
    </submittedName>
</protein>
<name>A0A9P8LEY2_9PEZI</name>
<keyword evidence="1" id="KW-1133">Transmembrane helix</keyword>
<keyword evidence="1" id="KW-0812">Transmembrane</keyword>
<reference evidence="2" key="1">
    <citation type="submission" date="2021-03" db="EMBL/GenBank/DDBJ databases">
        <title>Comparative genomics and phylogenomic investigation of the class Geoglossomycetes provide insights into ecological specialization and systematics.</title>
        <authorList>
            <person name="Melie T."/>
            <person name="Pirro S."/>
            <person name="Miller A.N."/>
            <person name="Quandt A."/>
        </authorList>
    </citation>
    <scope>NUCLEOTIDE SEQUENCE</scope>
    <source>
        <strain evidence="2">CAQ_001_2017</strain>
    </source>
</reference>